<dbReference type="EMBL" id="SGJD01001173">
    <property type="protein sequence ID" value="KAB0401672.1"/>
    <property type="molecule type" value="Genomic_DNA"/>
</dbReference>
<dbReference type="Gene3D" id="1.20.1740.10">
    <property type="entry name" value="Amino acid/polyamine transporter I"/>
    <property type="match status" value="1"/>
</dbReference>
<dbReference type="GO" id="GO:0016020">
    <property type="term" value="C:membrane"/>
    <property type="evidence" value="ECO:0007669"/>
    <property type="project" value="UniProtKB-SubCell"/>
</dbReference>
<evidence type="ECO:0000313" key="7">
    <source>
        <dbReference type="Proteomes" id="UP000437017"/>
    </source>
</evidence>
<dbReference type="OrthoDB" id="5982228at2759"/>
<keyword evidence="7" id="KW-1185">Reference proteome</keyword>
<dbReference type="GO" id="GO:0015184">
    <property type="term" value="F:L-cystine transmembrane transporter activity"/>
    <property type="evidence" value="ECO:0007669"/>
    <property type="project" value="TreeGrafter"/>
</dbReference>
<keyword evidence="4 5" id="KW-0472">Membrane</keyword>
<keyword evidence="2 5" id="KW-0812">Transmembrane</keyword>
<dbReference type="PANTHER" id="PTHR11785">
    <property type="entry name" value="AMINO ACID TRANSPORTER"/>
    <property type="match status" value="1"/>
</dbReference>
<evidence type="ECO:0000256" key="2">
    <source>
        <dbReference type="ARBA" id="ARBA00022692"/>
    </source>
</evidence>
<evidence type="ECO:0008006" key="8">
    <source>
        <dbReference type="Google" id="ProtNLM"/>
    </source>
</evidence>
<evidence type="ECO:0000256" key="5">
    <source>
        <dbReference type="SAM" id="Phobius"/>
    </source>
</evidence>
<dbReference type="InterPro" id="IPR002293">
    <property type="entry name" value="AA/rel_permease1"/>
</dbReference>
<organism evidence="6 7">
    <name type="scientific">Balaenoptera physalus</name>
    <name type="common">Fin whale</name>
    <name type="synonym">Balaena physalus</name>
    <dbReference type="NCBI Taxonomy" id="9770"/>
    <lineage>
        <taxon>Eukaryota</taxon>
        <taxon>Metazoa</taxon>
        <taxon>Chordata</taxon>
        <taxon>Craniata</taxon>
        <taxon>Vertebrata</taxon>
        <taxon>Euteleostomi</taxon>
        <taxon>Mammalia</taxon>
        <taxon>Eutheria</taxon>
        <taxon>Laurasiatheria</taxon>
        <taxon>Artiodactyla</taxon>
        <taxon>Whippomorpha</taxon>
        <taxon>Cetacea</taxon>
        <taxon>Mysticeti</taxon>
        <taxon>Balaenopteridae</taxon>
        <taxon>Balaenoptera</taxon>
    </lineage>
</organism>
<accession>A0A6A1Q072</accession>
<reference evidence="6 7" key="1">
    <citation type="journal article" date="2019" name="PLoS ONE">
        <title>Genomic analyses reveal an absence of contemporary introgressive admixture between fin whales and blue whales, despite known hybrids.</title>
        <authorList>
            <person name="Westbury M.V."/>
            <person name="Petersen B."/>
            <person name="Lorenzen E.D."/>
        </authorList>
    </citation>
    <scope>NUCLEOTIDE SEQUENCE [LARGE SCALE GENOMIC DNA]</scope>
    <source>
        <strain evidence="6">FinWhale-01</strain>
    </source>
</reference>
<feature type="transmembrane region" description="Helical" evidence="5">
    <location>
        <begin position="100"/>
        <end position="121"/>
    </location>
</feature>
<proteinExistence type="predicted"/>
<comment type="caution">
    <text evidence="6">The sequence shown here is derived from an EMBL/GenBank/DDBJ whole genome shotgun (WGS) entry which is preliminary data.</text>
</comment>
<sequence>MLKVLSYVSVKRLTPAPAIIFYGIIATIYIIPGDINSLVNYFSFAAWLFYGLTIFGLVVMRFTRKELKRPIKVPIFIPILVTLLSVFLVLAPIISQPAWEYLYCVLFMLSGLIFYFLFVYYKFGWAQKISSKYQLRDCFAVSK</sequence>
<evidence type="ECO:0000256" key="3">
    <source>
        <dbReference type="ARBA" id="ARBA00022989"/>
    </source>
</evidence>
<feature type="transmembrane region" description="Helical" evidence="5">
    <location>
        <begin position="44"/>
        <end position="63"/>
    </location>
</feature>
<evidence type="ECO:0000256" key="4">
    <source>
        <dbReference type="ARBA" id="ARBA00023136"/>
    </source>
</evidence>
<name>A0A6A1Q072_BALPH</name>
<gene>
    <name evidence="6" type="ORF">E2I00_018012</name>
</gene>
<protein>
    <recommendedName>
        <fullName evidence="8">Cationic amino acid transporter C-terminal domain-containing protein</fullName>
    </recommendedName>
</protein>
<evidence type="ECO:0000313" key="6">
    <source>
        <dbReference type="EMBL" id="KAB0401672.1"/>
    </source>
</evidence>
<dbReference type="Proteomes" id="UP000437017">
    <property type="component" value="Unassembled WGS sequence"/>
</dbReference>
<dbReference type="GO" id="GO:0015175">
    <property type="term" value="F:neutral L-amino acid transmembrane transporter activity"/>
    <property type="evidence" value="ECO:0007669"/>
    <property type="project" value="TreeGrafter"/>
</dbReference>
<dbReference type="PANTHER" id="PTHR11785:SF354">
    <property type="entry name" value="B(0,+)-TYPE AMINO ACID TRANSPORTER 1"/>
    <property type="match status" value="1"/>
</dbReference>
<feature type="transmembrane region" description="Helical" evidence="5">
    <location>
        <begin position="75"/>
        <end position="94"/>
    </location>
</feature>
<dbReference type="AlphaFoldDB" id="A0A6A1Q072"/>
<dbReference type="InterPro" id="IPR050598">
    <property type="entry name" value="AminoAcid_Transporter"/>
</dbReference>
<dbReference type="Pfam" id="PF13520">
    <property type="entry name" value="AA_permease_2"/>
    <property type="match status" value="1"/>
</dbReference>
<evidence type="ECO:0000256" key="1">
    <source>
        <dbReference type="ARBA" id="ARBA00004141"/>
    </source>
</evidence>
<keyword evidence="3 5" id="KW-1133">Transmembrane helix</keyword>
<feature type="non-terminal residue" evidence="6">
    <location>
        <position position="143"/>
    </location>
</feature>
<comment type="subcellular location">
    <subcellularLocation>
        <location evidence="1">Membrane</location>
        <topology evidence="1">Multi-pass membrane protein</topology>
    </subcellularLocation>
</comment>
<feature type="transmembrane region" description="Helical" evidence="5">
    <location>
        <begin position="12"/>
        <end position="32"/>
    </location>
</feature>